<dbReference type="GO" id="GO:0016491">
    <property type="term" value="F:oxidoreductase activity"/>
    <property type="evidence" value="ECO:0007669"/>
    <property type="project" value="InterPro"/>
</dbReference>
<evidence type="ECO:0000259" key="6">
    <source>
        <dbReference type="Pfam" id="PF04116"/>
    </source>
</evidence>
<evidence type="ECO:0000256" key="3">
    <source>
        <dbReference type="ARBA" id="ARBA00022989"/>
    </source>
</evidence>
<dbReference type="GO" id="GO:0005506">
    <property type="term" value="F:iron ion binding"/>
    <property type="evidence" value="ECO:0007669"/>
    <property type="project" value="InterPro"/>
</dbReference>
<evidence type="ECO:0000313" key="7">
    <source>
        <dbReference type="Proteomes" id="UP000095287"/>
    </source>
</evidence>
<reference evidence="8" key="1">
    <citation type="submission" date="2016-11" db="UniProtKB">
        <authorList>
            <consortium name="WormBaseParasite"/>
        </authorList>
    </citation>
    <scope>IDENTIFICATION</scope>
</reference>
<evidence type="ECO:0000256" key="1">
    <source>
        <dbReference type="ARBA" id="ARBA00004370"/>
    </source>
</evidence>
<dbReference type="Pfam" id="PF04116">
    <property type="entry name" value="FA_hydroxylase"/>
    <property type="match status" value="1"/>
</dbReference>
<keyword evidence="4 5" id="KW-0472">Membrane</keyword>
<dbReference type="InterPro" id="IPR050307">
    <property type="entry name" value="Sterol_Desaturase_Related"/>
</dbReference>
<feature type="transmembrane region" description="Helical" evidence="5">
    <location>
        <begin position="65"/>
        <end position="82"/>
    </location>
</feature>
<dbReference type="WBParaSite" id="L893_g4593.t1">
    <property type="protein sequence ID" value="L893_g4593.t1"/>
    <property type="gene ID" value="L893_g4593"/>
</dbReference>
<feature type="transmembrane region" description="Helical" evidence="5">
    <location>
        <begin position="32"/>
        <end position="53"/>
    </location>
</feature>
<sequence length="259" mass="31123">RPFFKKYKIQKHKVVTWPLLKESLKLQLKHQIFYIFPIAVAQLLWVPPTVLPAEAPPLIEFCGQILLYLFMFDASYFFFHLAEHKARSLRLLFVYHGIEKTIRFWIELILIRWLYRWCHSVHHEYNSPFAATTQHLHPFELFLVGAFTTTIPWILDTHPLTYWAWFFVAQSVSYEEIKVHTGYDFPFALHRFIPFYGGAPAHDMHHQRPLTSFQPIMNYLDRLFGYYVSYEDLLKMRKEQAEKYGHYDEDDEKGCKKIN</sequence>
<evidence type="ECO:0000313" key="8">
    <source>
        <dbReference type="WBParaSite" id="L893_g4593.t1"/>
    </source>
</evidence>
<feature type="domain" description="Fatty acid hydroxylase" evidence="6">
    <location>
        <begin position="66"/>
        <end position="225"/>
    </location>
</feature>
<evidence type="ECO:0000256" key="2">
    <source>
        <dbReference type="ARBA" id="ARBA00022692"/>
    </source>
</evidence>
<keyword evidence="3 5" id="KW-1133">Transmembrane helix</keyword>
<accession>A0A1I8AED2</accession>
<evidence type="ECO:0000256" key="4">
    <source>
        <dbReference type="ARBA" id="ARBA00023136"/>
    </source>
</evidence>
<dbReference type="GO" id="GO:0008610">
    <property type="term" value="P:lipid biosynthetic process"/>
    <property type="evidence" value="ECO:0007669"/>
    <property type="project" value="InterPro"/>
</dbReference>
<comment type="subcellular location">
    <subcellularLocation>
        <location evidence="1">Membrane</location>
    </subcellularLocation>
</comment>
<keyword evidence="2 5" id="KW-0812">Transmembrane</keyword>
<dbReference type="PANTHER" id="PTHR11863">
    <property type="entry name" value="STEROL DESATURASE"/>
    <property type="match status" value="1"/>
</dbReference>
<name>A0A1I8AED2_9BILA</name>
<protein>
    <submittedName>
        <fullName evidence="8">Fatty acid hydroxylase domain-containing protein</fullName>
    </submittedName>
</protein>
<dbReference type="GO" id="GO:0016020">
    <property type="term" value="C:membrane"/>
    <property type="evidence" value="ECO:0007669"/>
    <property type="project" value="UniProtKB-SubCell"/>
</dbReference>
<proteinExistence type="predicted"/>
<dbReference type="InterPro" id="IPR006694">
    <property type="entry name" value="Fatty_acid_hydroxylase"/>
</dbReference>
<keyword evidence="7" id="KW-1185">Reference proteome</keyword>
<dbReference type="Proteomes" id="UP000095287">
    <property type="component" value="Unplaced"/>
</dbReference>
<dbReference type="AlphaFoldDB" id="A0A1I8AED2"/>
<organism evidence="7 8">
    <name type="scientific">Steinernema glaseri</name>
    <dbReference type="NCBI Taxonomy" id="37863"/>
    <lineage>
        <taxon>Eukaryota</taxon>
        <taxon>Metazoa</taxon>
        <taxon>Ecdysozoa</taxon>
        <taxon>Nematoda</taxon>
        <taxon>Chromadorea</taxon>
        <taxon>Rhabditida</taxon>
        <taxon>Tylenchina</taxon>
        <taxon>Panagrolaimomorpha</taxon>
        <taxon>Strongyloidoidea</taxon>
        <taxon>Steinernematidae</taxon>
        <taxon>Steinernema</taxon>
    </lineage>
</organism>
<evidence type="ECO:0000256" key="5">
    <source>
        <dbReference type="SAM" id="Phobius"/>
    </source>
</evidence>